<dbReference type="PROSITE" id="PS51892">
    <property type="entry name" value="SUBTILASE"/>
    <property type="match status" value="1"/>
</dbReference>
<dbReference type="PANTHER" id="PTHR43806:SF11">
    <property type="entry name" value="CEREVISIN-RELATED"/>
    <property type="match status" value="1"/>
</dbReference>
<proteinExistence type="inferred from homology"/>
<dbReference type="InterPro" id="IPR023828">
    <property type="entry name" value="Peptidase_S8_Ser-AS"/>
</dbReference>
<evidence type="ECO:0000256" key="2">
    <source>
        <dbReference type="ARBA" id="ARBA00022670"/>
    </source>
</evidence>
<dbReference type="InterPro" id="IPR022398">
    <property type="entry name" value="Peptidase_S8_His-AS"/>
</dbReference>
<dbReference type="GO" id="GO:0006508">
    <property type="term" value="P:proteolysis"/>
    <property type="evidence" value="ECO:0007669"/>
    <property type="project" value="UniProtKB-KW"/>
</dbReference>
<comment type="caution">
    <text evidence="11">The sequence shown here is derived from an EMBL/GenBank/DDBJ whole genome shotgun (WGS) entry which is preliminary data.</text>
</comment>
<feature type="chain" id="PRO_5040947942" evidence="9">
    <location>
        <begin position="28"/>
        <end position="592"/>
    </location>
</feature>
<dbReference type="Gene3D" id="3.40.50.200">
    <property type="entry name" value="Peptidase S8/S53 domain"/>
    <property type="match status" value="1"/>
</dbReference>
<dbReference type="OrthoDB" id="9813435at2"/>
<dbReference type="Proteomes" id="UP001139722">
    <property type="component" value="Unassembled WGS sequence"/>
</dbReference>
<evidence type="ECO:0000256" key="9">
    <source>
        <dbReference type="SAM" id="SignalP"/>
    </source>
</evidence>
<feature type="domain" description="Peptidase S8/S53" evidence="10">
    <location>
        <begin position="181"/>
        <end position="582"/>
    </location>
</feature>
<dbReference type="RefSeq" id="WP_156999246.1">
    <property type="nucleotide sequence ID" value="NZ_JAMZDY010000001.1"/>
</dbReference>
<evidence type="ECO:0000256" key="7">
    <source>
        <dbReference type="RuleBase" id="RU003355"/>
    </source>
</evidence>
<dbReference type="InterPro" id="IPR050131">
    <property type="entry name" value="Peptidase_S8_subtilisin-like"/>
</dbReference>
<dbReference type="PRINTS" id="PR00723">
    <property type="entry name" value="SUBTILISIN"/>
</dbReference>
<dbReference type="GO" id="GO:0004252">
    <property type="term" value="F:serine-type endopeptidase activity"/>
    <property type="evidence" value="ECO:0007669"/>
    <property type="project" value="UniProtKB-UniRule"/>
</dbReference>
<dbReference type="InterPro" id="IPR036852">
    <property type="entry name" value="Peptidase_S8/S53_dom_sf"/>
</dbReference>
<keyword evidence="4 6" id="KW-0720">Serine protease</keyword>
<evidence type="ECO:0000259" key="10">
    <source>
        <dbReference type="Pfam" id="PF00082"/>
    </source>
</evidence>
<dbReference type="Pfam" id="PF00082">
    <property type="entry name" value="Peptidase_S8"/>
    <property type="match status" value="1"/>
</dbReference>
<feature type="active site" description="Charge relay system" evidence="5 6">
    <location>
        <position position="498"/>
    </location>
</feature>
<feature type="compositionally biased region" description="Low complexity" evidence="8">
    <location>
        <begin position="133"/>
        <end position="142"/>
    </location>
</feature>
<gene>
    <name evidence="11" type="ORF">BJ978_001534</name>
</gene>
<keyword evidence="3 6" id="KW-0378">Hydrolase</keyword>
<dbReference type="PANTHER" id="PTHR43806">
    <property type="entry name" value="PEPTIDASE S8"/>
    <property type="match status" value="1"/>
</dbReference>
<keyword evidence="9" id="KW-0732">Signal</keyword>
<evidence type="ECO:0000313" key="11">
    <source>
        <dbReference type="EMBL" id="MCP2370858.1"/>
    </source>
</evidence>
<evidence type="ECO:0000256" key="4">
    <source>
        <dbReference type="ARBA" id="ARBA00022825"/>
    </source>
</evidence>
<dbReference type="EMBL" id="JAMZDY010000001">
    <property type="protein sequence ID" value="MCP2370858.1"/>
    <property type="molecule type" value="Genomic_DNA"/>
</dbReference>
<evidence type="ECO:0000256" key="6">
    <source>
        <dbReference type="PROSITE-ProRule" id="PRU01240"/>
    </source>
</evidence>
<dbReference type="PROSITE" id="PS00136">
    <property type="entry name" value="SUBTILASE_ASP"/>
    <property type="match status" value="1"/>
</dbReference>
<protein>
    <submittedName>
        <fullName evidence="11">Subtilisin family serine protease</fullName>
    </submittedName>
</protein>
<dbReference type="InterPro" id="IPR000209">
    <property type="entry name" value="Peptidase_S8/S53_dom"/>
</dbReference>
<feature type="active site" description="Charge relay system" evidence="5 6">
    <location>
        <position position="247"/>
    </location>
</feature>
<reference evidence="11" key="1">
    <citation type="submission" date="2022-06" db="EMBL/GenBank/DDBJ databases">
        <title>Sequencing the genomes of 1000 actinobacteria strains.</title>
        <authorList>
            <person name="Klenk H.-P."/>
        </authorList>
    </citation>
    <scope>NUCLEOTIDE SEQUENCE</scope>
    <source>
        <strain evidence="11">DSM 22016</strain>
    </source>
</reference>
<dbReference type="SUPFAM" id="SSF52743">
    <property type="entry name" value="Subtilisin-like"/>
    <property type="match status" value="1"/>
</dbReference>
<keyword evidence="2 6" id="KW-0645">Protease</keyword>
<feature type="signal peptide" evidence="9">
    <location>
        <begin position="1"/>
        <end position="27"/>
    </location>
</feature>
<organism evidence="11 12">
    <name type="scientific">Agromyces terreus</name>
    <dbReference type="NCBI Taxonomy" id="424795"/>
    <lineage>
        <taxon>Bacteria</taxon>
        <taxon>Bacillati</taxon>
        <taxon>Actinomycetota</taxon>
        <taxon>Actinomycetes</taxon>
        <taxon>Micrococcales</taxon>
        <taxon>Microbacteriaceae</taxon>
        <taxon>Agromyces</taxon>
    </lineage>
</organism>
<evidence type="ECO:0000256" key="1">
    <source>
        <dbReference type="ARBA" id="ARBA00011073"/>
    </source>
</evidence>
<dbReference type="AlphaFoldDB" id="A0A9X2H0S2"/>
<comment type="similarity">
    <text evidence="1 6 7">Belongs to the peptidase S8 family.</text>
</comment>
<keyword evidence="12" id="KW-1185">Reference proteome</keyword>
<feature type="region of interest" description="Disordered" evidence="8">
    <location>
        <begin position="127"/>
        <end position="150"/>
    </location>
</feature>
<dbReference type="PROSITE" id="PS00138">
    <property type="entry name" value="SUBTILASE_SER"/>
    <property type="match status" value="1"/>
</dbReference>
<dbReference type="PROSITE" id="PS00137">
    <property type="entry name" value="SUBTILASE_HIS"/>
    <property type="match status" value="1"/>
</dbReference>
<sequence>MRRFRTIAATSAIALGLTALAAAPASAFTADVSQDVGEQEYVVLFATGTSSAAAEAAVTAAGGTIVTQNTDVGVATVRTTDADFAAEALAQGAIEGTAQNRVIADVPDEAVSGEEAKKLDEAEAEVRAGGGTTPAAPAASAAKKGKGGQTLTAEPLAPLQWDMQQIGATVDGSYKVERGSSKVLVGILDTGVDGTHPDIAPNFDAKKSRNFTVDIPVDANGDTIDGPCEDEADGSCEDAANVDENGHGTHVASTIGSPINGIGIAGVAPDVKLVNLRAGQDSGYFFLQPSIDALTYAGKIGVDVVNMSYYVDPWLFNCSSHPADSPEDQQEQQTIVKAMQRALDYARYRGVTLVSAAGNGATDYTKVISDAGSPDFADVPGEVAYTRDLLDPATCTSMPSEGKGVISVSSTGESKRKAYYSDYGNGYVDVAAPGGDVYDTAGNTRDISKAILAAYPQALALEEGAIDEAGNVLVDGVVKSCDAAGTTCGYYQYLQGTSMASPHAAGVAALIVSKYGIPDLIRGGKYLPASIVDARLRQTAVDTACPTPAAFTYTRITPAGSTLTATHTCEGTKAQNGFYGNGIVNALKAVGR</sequence>
<name>A0A9X2H0S2_9MICO</name>
<evidence type="ECO:0000256" key="8">
    <source>
        <dbReference type="SAM" id="MobiDB-lite"/>
    </source>
</evidence>
<accession>A0A9X2H0S2</accession>
<feature type="active site" description="Charge relay system" evidence="5 6">
    <location>
        <position position="189"/>
    </location>
</feature>
<evidence type="ECO:0000256" key="3">
    <source>
        <dbReference type="ARBA" id="ARBA00022801"/>
    </source>
</evidence>
<dbReference type="InterPro" id="IPR015500">
    <property type="entry name" value="Peptidase_S8_subtilisin-rel"/>
</dbReference>
<evidence type="ECO:0000256" key="5">
    <source>
        <dbReference type="PIRSR" id="PIRSR615500-1"/>
    </source>
</evidence>
<evidence type="ECO:0000313" key="12">
    <source>
        <dbReference type="Proteomes" id="UP001139722"/>
    </source>
</evidence>
<dbReference type="InterPro" id="IPR023827">
    <property type="entry name" value="Peptidase_S8_Asp-AS"/>
</dbReference>